<feature type="region of interest" description="Disordered" evidence="1">
    <location>
        <begin position="140"/>
        <end position="220"/>
    </location>
</feature>
<feature type="compositionally biased region" description="Polar residues" evidence="1">
    <location>
        <begin position="210"/>
        <end position="220"/>
    </location>
</feature>
<organism evidence="2 3">
    <name type="scientific">Trichophyton soudanense CBS 452.61</name>
    <dbReference type="NCBI Taxonomy" id="1215331"/>
    <lineage>
        <taxon>Eukaryota</taxon>
        <taxon>Fungi</taxon>
        <taxon>Dikarya</taxon>
        <taxon>Ascomycota</taxon>
        <taxon>Pezizomycotina</taxon>
        <taxon>Eurotiomycetes</taxon>
        <taxon>Eurotiomycetidae</taxon>
        <taxon>Onygenales</taxon>
        <taxon>Arthrodermataceae</taxon>
        <taxon>Trichophyton</taxon>
    </lineage>
</organism>
<feature type="compositionally biased region" description="Polar residues" evidence="1">
    <location>
        <begin position="192"/>
        <end position="201"/>
    </location>
</feature>
<feature type="compositionally biased region" description="Low complexity" evidence="1">
    <location>
        <begin position="176"/>
        <end position="189"/>
    </location>
</feature>
<dbReference type="Proteomes" id="UP000023623">
    <property type="component" value="Unassembled WGS sequence"/>
</dbReference>
<sequence>MAISPPRIKAIENENTGSPKGDPVEAQQLRMCYRKYYKYKCCALEKDVDWVACEDRPPGMNCPKAQEHNWQGPYAQYLGEIEGPCWNCMWASYNDGGKAKREFIENFGKRKPGEQPWESDEERKDQRMAGEDWYWIMRRRQKKQREKERRKLEAEAGRVTHSTVQWPEGVEGEGTSGSSTPGTSGSRPDSLPESQHASRPSSRYAFSVAGAQTPSRQLPN</sequence>
<gene>
    <name evidence="2" type="ORF">H105_06936</name>
</gene>
<proteinExistence type="predicted"/>
<feature type="compositionally biased region" description="Basic and acidic residues" evidence="1">
    <location>
        <begin position="145"/>
        <end position="158"/>
    </location>
</feature>
<accession>A0A022XJE7</accession>
<dbReference type="AlphaFoldDB" id="A0A022XJE7"/>
<dbReference type="HOGENOM" id="CLU_1256838_0_0_1"/>
<evidence type="ECO:0000313" key="3">
    <source>
        <dbReference type="Proteomes" id="UP000023623"/>
    </source>
</evidence>
<reference evidence="2 3" key="1">
    <citation type="submission" date="2014-02" db="EMBL/GenBank/DDBJ databases">
        <title>The Genome Sequence of Trichophyton rubrum (morphotype soudanense) CBS 452.61.</title>
        <authorList>
            <consortium name="The Broad Institute Genomics Platform"/>
            <person name="Cuomo C.A."/>
            <person name="White T.C."/>
            <person name="Graser Y."/>
            <person name="Martinez-Rossi N."/>
            <person name="Heitman J."/>
            <person name="Young S.K."/>
            <person name="Zeng Q."/>
            <person name="Gargeya S."/>
            <person name="Abouelleil A."/>
            <person name="Alvarado L."/>
            <person name="Chapman S.B."/>
            <person name="Gainer-Dewar J."/>
            <person name="Goldberg J."/>
            <person name="Griggs A."/>
            <person name="Gujja S."/>
            <person name="Hansen M."/>
            <person name="Howarth C."/>
            <person name="Imamovic A."/>
            <person name="Larimer J."/>
            <person name="Martinez D."/>
            <person name="Murphy C."/>
            <person name="Pearson M.D."/>
            <person name="Persinoti G."/>
            <person name="Poon T."/>
            <person name="Priest M."/>
            <person name="Roberts A.D."/>
            <person name="Saif S."/>
            <person name="Shea T.D."/>
            <person name="Sykes S.N."/>
            <person name="Wortman J."/>
            <person name="Nusbaum C."/>
            <person name="Birren B."/>
        </authorList>
    </citation>
    <scope>NUCLEOTIDE SEQUENCE [LARGE SCALE GENOMIC DNA]</scope>
    <source>
        <strain evidence="2 3">CBS 452.61</strain>
    </source>
</reference>
<keyword evidence="3" id="KW-1185">Reference proteome</keyword>
<dbReference type="EMBL" id="KK208907">
    <property type="protein sequence ID" value="EZF70797.1"/>
    <property type="molecule type" value="Genomic_DNA"/>
</dbReference>
<dbReference type="OrthoDB" id="4172943at2759"/>
<evidence type="ECO:0000313" key="2">
    <source>
        <dbReference type="EMBL" id="EZF70797.1"/>
    </source>
</evidence>
<protein>
    <submittedName>
        <fullName evidence="2">Uncharacterized protein</fullName>
    </submittedName>
</protein>
<evidence type="ECO:0000256" key="1">
    <source>
        <dbReference type="SAM" id="MobiDB-lite"/>
    </source>
</evidence>
<name>A0A022XJE7_TRISD</name>